<gene>
    <name evidence="8" type="ORF">Kpho02_55200</name>
</gene>
<dbReference type="PANTHER" id="PTHR45708">
    <property type="entry name" value="ENDOCHITINASE"/>
    <property type="match status" value="1"/>
</dbReference>
<dbReference type="InterPro" id="IPR050542">
    <property type="entry name" value="Glycosyl_Hydrlase18_Chitinase"/>
</dbReference>
<feature type="compositionally biased region" description="Low complexity" evidence="6">
    <location>
        <begin position="192"/>
        <end position="235"/>
    </location>
</feature>
<dbReference type="InterPro" id="IPR008979">
    <property type="entry name" value="Galactose-bd-like_sf"/>
</dbReference>
<sequence>MERAAQASRVSHARSGPSAARRTLAGVSAAAVIGTGLAVAGSVTASADVANLVANPGFESGLANWTCTSGSGATVVSSPVHGGTSALKATPTGQDTAQCSQTISVQPNSQYTLSGFVQGSYVYLGATGTGVNASTWAPGNASYGQLSTTFSTGASTTSVTVFVHGWYGQPAFYADDLVLSGPGGSGSPSPSPSQSTGGSPSPSPSPSQSTGGSPSPSPSNSTSASPSPSSSATSGDVTCATKPRPTGKVLQGYWENWDGASNGVHPGLGWTPITDSRIGQHGYNVLTTAFPVILSDGTVLWQDGMDTGVKVPTPAEMCQAKANGATVLMSIGGAAAGIDLSSSAVADKFVATIVPILKKYNFDGIDIDIETGLSGSGSIGTLSASQSNLIRIIDGVLGQMPAGFGLTMAPETAYVTGGSVTYGSIWGSYLPIIKKYVDNGRLWWLNMQYYNGSMYGCSGDSYSAGTVQGFTAQTTCLNNGLTIQGTTIKVPYDKQVPGLPAQSGAGGGYMAPSLVSQAYGSFNGQLKGLMTWSINWDGSKGWTFGDNVKALQGR</sequence>
<dbReference type="PROSITE" id="PS51910">
    <property type="entry name" value="GH18_2"/>
    <property type="match status" value="1"/>
</dbReference>
<dbReference type="InterPro" id="IPR001579">
    <property type="entry name" value="Glyco_hydro_18_chit_AS"/>
</dbReference>
<evidence type="ECO:0000256" key="5">
    <source>
        <dbReference type="RuleBase" id="RU004453"/>
    </source>
</evidence>
<dbReference type="InterPro" id="IPR017853">
    <property type="entry name" value="GH"/>
</dbReference>
<dbReference type="SUPFAM" id="SSF51445">
    <property type="entry name" value="(Trans)glycosidases"/>
    <property type="match status" value="1"/>
</dbReference>
<evidence type="ECO:0000256" key="4">
    <source>
        <dbReference type="RuleBase" id="RU000489"/>
    </source>
</evidence>
<dbReference type="PANTHER" id="PTHR45708:SF49">
    <property type="entry name" value="ENDOCHITINASE"/>
    <property type="match status" value="1"/>
</dbReference>
<dbReference type="InterPro" id="IPR001223">
    <property type="entry name" value="Glyco_hydro18_cat"/>
</dbReference>
<feature type="domain" description="GH18" evidence="7">
    <location>
        <begin position="248"/>
        <end position="554"/>
    </location>
</feature>
<evidence type="ECO:0000256" key="6">
    <source>
        <dbReference type="SAM" id="MobiDB-lite"/>
    </source>
</evidence>
<dbReference type="InterPro" id="IPR003305">
    <property type="entry name" value="CenC_carb-bd"/>
</dbReference>
<accession>A0A9W6QDZ2</accession>
<feature type="region of interest" description="Disordered" evidence="6">
    <location>
        <begin position="178"/>
        <end position="244"/>
    </location>
</feature>
<keyword evidence="3 4" id="KW-0326">Glycosidase</keyword>
<dbReference type="Pfam" id="PF00704">
    <property type="entry name" value="Glyco_hydro_18"/>
    <property type="match status" value="1"/>
</dbReference>
<dbReference type="AlphaFoldDB" id="A0A9W6QDZ2"/>
<proteinExistence type="inferred from homology"/>
<evidence type="ECO:0000256" key="3">
    <source>
        <dbReference type="ARBA" id="ARBA00023295"/>
    </source>
</evidence>
<dbReference type="CDD" id="cd02871">
    <property type="entry name" value="GH18_chitinase_D-like"/>
    <property type="match status" value="1"/>
</dbReference>
<dbReference type="Pfam" id="PF02018">
    <property type="entry name" value="CBM_4_9"/>
    <property type="match status" value="1"/>
</dbReference>
<keyword evidence="2 4" id="KW-0378">Hydrolase</keyword>
<dbReference type="InterPro" id="IPR011583">
    <property type="entry name" value="Chitinase_II/V-like_cat"/>
</dbReference>
<dbReference type="GO" id="GO:0008843">
    <property type="term" value="F:endochitinase activity"/>
    <property type="evidence" value="ECO:0007669"/>
    <property type="project" value="UniProtKB-EC"/>
</dbReference>
<dbReference type="Gene3D" id="2.60.120.260">
    <property type="entry name" value="Galactose-binding domain-like"/>
    <property type="match status" value="1"/>
</dbReference>
<dbReference type="SMART" id="SM00636">
    <property type="entry name" value="Glyco_18"/>
    <property type="match status" value="1"/>
</dbReference>
<dbReference type="GO" id="GO:0005975">
    <property type="term" value="P:carbohydrate metabolic process"/>
    <property type="evidence" value="ECO:0007669"/>
    <property type="project" value="InterPro"/>
</dbReference>
<comment type="caution">
    <text evidence="8">The sequence shown here is derived from an EMBL/GenBank/DDBJ whole genome shotgun (WGS) entry which is preliminary data.</text>
</comment>
<dbReference type="EC" id="3.2.1.14" evidence="1"/>
<evidence type="ECO:0000256" key="2">
    <source>
        <dbReference type="ARBA" id="ARBA00022801"/>
    </source>
</evidence>
<dbReference type="SUPFAM" id="SSF49785">
    <property type="entry name" value="Galactose-binding domain-like"/>
    <property type="match status" value="1"/>
</dbReference>
<evidence type="ECO:0000313" key="9">
    <source>
        <dbReference type="Proteomes" id="UP001165041"/>
    </source>
</evidence>
<dbReference type="Gene3D" id="3.20.20.80">
    <property type="entry name" value="Glycosidases"/>
    <property type="match status" value="1"/>
</dbReference>
<name>A0A9W6QDZ2_9ACTN</name>
<dbReference type="Proteomes" id="UP001165041">
    <property type="component" value="Unassembled WGS sequence"/>
</dbReference>
<evidence type="ECO:0000256" key="1">
    <source>
        <dbReference type="ARBA" id="ARBA00012729"/>
    </source>
</evidence>
<dbReference type="GO" id="GO:0008061">
    <property type="term" value="F:chitin binding"/>
    <property type="evidence" value="ECO:0007669"/>
    <property type="project" value="InterPro"/>
</dbReference>
<comment type="similarity">
    <text evidence="5">Belongs to the glycosyl hydrolase 18 family.</text>
</comment>
<dbReference type="EMBL" id="BSSA01000023">
    <property type="protein sequence ID" value="GLW73221.1"/>
    <property type="molecule type" value="Genomic_DNA"/>
</dbReference>
<dbReference type="PROSITE" id="PS01095">
    <property type="entry name" value="GH18_1"/>
    <property type="match status" value="1"/>
</dbReference>
<evidence type="ECO:0000313" key="8">
    <source>
        <dbReference type="EMBL" id="GLW73221.1"/>
    </source>
</evidence>
<organism evidence="8 9">
    <name type="scientific">Kitasatospora phosalacinea</name>
    <dbReference type="NCBI Taxonomy" id="2065"/>
    <lineage>
        <taxon>Bacteria</taxon>
        <taxon>Bacillati</taxon>
        <taxon>Actinomycetota</taxon>
        <taxon>Actinomycetes</taxon>
        <taxon>Kitasatosporales</taxon>
        <taxon>Streptomycetaceae</taxon>
        <taxon>Kitasatospora</taxon>
    </lineage>
</organism>
<evidence type="ECO:0000259" key="7">
    <source>
        <dbReference type="PROSITE" id="PS51910"/>
    </source>
</evidence>
<reference evidence="8" key="1">
    <citation type="submission" date="2023-02" db="EMBL/GenBank/DDBJ databases">
        <title>Kitasatospora phosalacinea NBRC 14627.</title>
        <authorList>
            <person name="Ichikawa N."/>
            <person name="Sato H."/>
            <person name="Tonouchi N."/>
        </authorList>
    </citation>
    <scope>NUCLEOTIDE SEQUENCE</scope>
    <source>
        <strain evidence="8">NBRC 14627</strain>
    </source>
</reference>
<protein>
    <recommendedName>
        <fullName evidence="1">chitinase</fullName>
        <ecNumber evidence="1">3.2.1.14</ecNumber>
    </recommendedName>
</protein>